<keyword evidence="4 5" id="KW-0560">Oxidoreductase</keyword>
<evidence type="ECO:0000256" key="4">
    <source>
        <dbReference type="ARBA" id="ARBA00023002"/>
    </source>
</evidence>
<dbReference type="Proteomes" id="UP001225761">
    <property type="component" value="Unassembled WGS sequence"/>
</dbReference>
<dbReference type="Pfam" id="PF01593">
    <property type="entry name" value="Amino_oxidase"/>
    <property type="match status" value="1"/>
</dbReference>
<dbReference type="GO" id="GO:0016491">
    <property type="term" value="F:oxidoreductase activity"/>
    <property type="evidence" value="ECO:0007669"/>
    <property type="project" value="UniProtKB-KW"/>
</dbReference>
<reference evidence="7 8" key="1">
    <citation type="submission" date="2023-05" db="EMBL/GenBank/DDBJ databases">
        <title>Novel species of genus Flectobacillus isolated from stream in China.</title>
        <authorList>
            <person name="Lu H."/>
        </authorList>
    </citation>
    <scope>NUCLEOTIDE SEQUENCE [LARGE SCALE GENOMIC DNA]</scope>
    <source>
        <strain evidence="7 8">LFS242W</strain>
    </source>
</reference>
<dbReference type="NCBIfam" id="TIGR02734">
    <property type="entry name" value="crtI_fam"/>
    <property type="match status" value="1"/>
</dbReference>
<dbReference type="EMBL" id="JASHIE010000010">
    <property type="protein sequence ID" value="MDI9875815.1"/>
    <property type="molecule type" value="Genomic_DNA"/>
</dbReference>
<dbReference type="InterPro" id="IPR014105">
    <property type="entry name" value="Carotenoid/retinoid_OxRdtase"/>
</dbReference>
<keyword evidence="8" id="KW-1185">Reference proteome</keyword>
<comment type="similarity">
    <text evidence="2 5">Belongs to the carotenoid/retinoid oxidoreductase family.</text>
</comment>
<protein>
    <submittedName>
        <fullName evidence="7">Phytoene desaturase family protein</fullName>
        <ecNumber evidence="7">1.-.-.-</ecNumber>
    </submittedName>
</protein>
<dbReference type="PRINTS" id="PR00419">
    <property type="entry name" value="ADXRDTASE"/>
</dbReference>
<accession>A0ABT6Z478</accession>
<dbReference type="InterPro" id="IPR054840">
    <property type="entry name" value="hydcarot_desat_CrtD"/>
</dbReference>
<evidence type="ECO:0000256" key="1">
    <source>
        <dbReference type="ARBA" id="ARBA00004829"/>
    </source>
</evidence>
<gene>
    <name evidence="7" type="primary">crtI</name>
    <name evidence="7" type="ORF">QM481_14830</name>
</gene>
<dbReference type="Gene3D" id="3.50.50.60">
    <property type="entry name" value="FAD/NAD(P)-binding domain"/>
    <property type="match status" value="2"/>
</dbReference>
<dbReference type="InterPro" id="IPR002937">
    <property type="entry name" value="Amino_oxidase"/>
</dbReference>
<dbReference type="PANTHER" id="PTHR43734:SF7">
    <property type="entry name" value="4,4'-DIAPONEUROSPORENE OXYGENASE"/>
    <property type="match status" value="1"/>
</dbReference>
<comment type="caution">
    <text evidence="7">The sequence shown here is derived from an EMBL/GenBank/DDBJ whole genome shotgun (WGS) entry which is preliminary data.</text>
</comment>
<keyword evidence="3 5" id="KW-0125">Carotenoid biosynthesis</keyword>
<dbReference type="EC" id="1.-.-.-" evidence="7"/>
<evidence type="ECO:0000313" key="8">
    <source>
        <dbReference type="Proteomes" id="UP001225761"/>
    </source>
</evidence>
<comment type="pathway">
    <text evidence="1 5">Carotenoid biosynthesis.</text>
</comment>
<dbReference type="SUPFAM" id="SSF51905">
    <property type="entry name" value="FAD/NAD(P)-binding domain"/>
    <property type="match status" value="1"/>
</dbReference>
<evidence type="ECO:0000256" key="3">
    <source>
        <dbReference type="ARBA" id="ARBA00022746"/>
    </source>
</evidence>
<feature type="domain" description="Amine oxidase" evidence="6">
    <location>
        <begin position="11"/>
        <end position="491"/>
    </location>
</feature>
<organism evidence="7 8">
    <name type="scientific">Flectobacillus rivi</name>
    <dbReference type="NCBI Taxonomy" id="2984209"/>
    <lineage>
        <taxon>Bacteria</taxon>
        <taxon>Pseudomonadati</taxon>
        <taxon>Bacteroidota</taxon>
        <taxon>Cytophagia</taxon>
        <taxon>Cytophagales</taxon>
        <taxon>Flectobacillaceae</taxon>
        <taxon>Flectobacillus</taxon>
    </lineage>
</organism>
<dbReference type="PANTHER" id="PTHR43734">
    <property type="entry name" value="PHYTOENE DESATURASE"/>
    <property type="match status" value="1"/>
</dbReference>
<evidence type="ECO:0000313" key="7">
    <source>
        <dbReference type="EMBL" id="MDI9875815.1"/>
    </source>
</evidence>
<dbReference type="InterPro" id="IPR036188">
    <property type="entry name" value="FAD/NAD-bd_sf"/>
</dbReference>
<evidence type="ECO:0000259" key="6">
    <source>
        <dbReference type="Pfam" id="PF01593"/>
    </source>
</evidence>
<dbReference type="NCBIfam" id="NF042421">
    <property type="entry name" value="hydcarot_desat_CrtD"/>
    <property type="match status" value="1"/>
</dbReference>
<proteinExistence type="inferred from homology"/>
<dbReference type="RefSeq" id="WP_283382294.1">
    <property type="nucleotide sequence ID" value="NZ_JASHIE010000010.1"/>
</dbReference>
<sequence>MKRVAIIGAGIAGIASAIRLAHKGYEVEVFEANEYAGGKLSSFEQDGYRFDAGPSLFTLPHLVEELFQLVGKKASDFFEYERLSTICHYFWEDGTRLNAYAEPSKFAQEVEKILGISALKVEQFLKDSAFKYEVLDGLFLQDSLHKLSTWTSKKALRGYLNLPKLGIFGTMNHANEKYFRHPKLVQLFNRYATYNGSDPYQTPATLNIIPHLEYNVGAFFPKKGMVDITNVLVDLAKSIGVKFHFQYRVKEILTQNQQVKGIRVASQDREEQEQELFFDKVVSNMDVTHTYRKLLPQSPHPDKLLNQPKSSSGVIFYWGVKKSFPELGLHNILFSDDYREEFRVMFEDKKIFNDPTVYINISSKHKPDDAPEGCENWFVLINAPANEGQDWDKLIQDLRQQVIQKVSRILSCDLASLIETEAILDPRSIELKTSSAQGALYGNSSNNKYAAFLRHANFSKTIKDLYFVGGSVHPGGGIPLALSSAKIMAKEL</sequence>
<evidence type="ECO:0000256" key="2">
    <source>
        <dbReference type="ARBA" id="ARBA00006046"/>
    </source>
</evidence>
<name>A0ABT6Z478_9BACT</name>
<evidence type="ECO:0000256" key="5">
    <source>
        <dbReference type="RuleBase" id="RU362075"/>
    </source>
</evidence>